<organism evidence="5 6">
    <name type="scientific">Microbispora corallina</name>
    <dbReference type="NCBI Taxonomy" id="83302"/>
    <lineage>
        <taxon>Bacteria</taxon>
        <taxon>Bacillati</taxon>
        <taxon>Actinomycetota</taxon>
        <taxon>Actinomycetes</taxon>
        <taxon>Streptosporangiales</taxon>
        <taxon>Streptosporangiaceae</taxon>
        <taxon>Microbispora</taxon>
    </lineage>
</organism>
<name>A0ABQ4G6T3_9ACTN</name>
<dbReference type="InterPro" id="IPR000792">
    <property type="entry name" value="Tscrpt_reg_LuxR_C"/>
</dbReference>
<feature type="domain" description="HTH luxR-type" evidence="4">
    <location>
        <begin position="888"/>
        <end position="953"/>
    </location>
</feature>
<dbReference type="PROSITE" id="PS50043">
    <property type="entry name" value="HTH_LUXR_2"/>
    <property type="match status" value="1"/>
</dbReference>
<feature type="region of interest" description="Disordered" evidence="3">
    <location>
        <begin position="1"/>
        <end position="42"/>
    </location>
</feature>
<dbReference type="Proteomes" id="UP000603904">
    <property type="component" value="Unassembled WGS sequence"/>
</dbReference>
<evidence type="ECO:0000256" key="1">
    <source>
        <dbReference type="ARBA" id="ARBA00022741"/>
    </source>
</evidence>
<evidence type="ECO:0000259" key="4">
    <source>
        <dbReference type="PROSITE" id="PS50043"/>
    </source>
</evidence>
<dbReference type="CDD" id="cd06170">
    <property type="entry name" value="LuxR_C_like"/>
    <property type="match status" value="1"/>
</dbReference>
<dbReference type="Pfam" id="PF13191">
    <property type="entry name" value="AAA_16"/>
    <property type="match status" value="1"/>
</dbReference>
<reference evidence="5 6" key="1">
    <citation type="submission" date="2021-01" db="EMBL/GenBank/DDBJ databases">
        <title>Whole genome shotgun sequence of Microbispora corallina NBRC 16416.</title>
        <authorList>
            <person name="Komaki H."/>
            <person name="Tamura T."/>
        </authorList>
    </citation>
    <scope>NUCLEOTIDE SEQUENCE [LARGE SCALE GENOMIC DNA]</scope>
    <source>
        <strain evidence="5 6">NBRC 16416</strain>
    </source>
</reference>
<gene>
    <name evidence="5" type="ORF">Mco01_57400</name>
</gene>
<dbReference type="InterPro" id="IPR027417">
    <property type="entry name" value="P-loop_NTPase"/>
</dbReference>
<dbReference type="SUPFAM" id="SSF52540">
    <property type="entry name" value="P-loop containing nucleoside triphosphate hydrolases"/>
    <property type="match status" value="1"/>
</dbReference>
<dbReference type="InterPro" id="IPR003593">
    <property type="entry name" value="AAA+_ATPase"/>
</dbReference>
<dbReference type="PANTHER" id="PTHR16305">
    <property type="entry name" value="TESTICULAR SOLUBLE ADENYLYL CYCLASE"/>
    <property type="match status" value="1"/>
</dbReference>
<dbReference type="Pfam" id="PF00196">
    <property type="entry name" value="GerE"/>
    <property type="match status" value="1"/>
</dbReference>
<dbReference type="EMBL" id="BOOC01000032">
    <property type="protein sequence ID" value="GIH42740.1"/>
    <property type="molecule type" value="Genomic_DNA"/>
</dbReference>
<evidence type="ECO:0000256" key="3">
    <source>
        <dbReference type="SAM" id="MobiDB-lite"/>
    </source>
</evidence>
<dbReference type="InterPro" id="IPR016032">
    <property type="entry name" value="Sig_transdc_resp-reg_C-effctor"/>
</dbReference>
<dbReference type="PRINTS" id="PR00038">
    <property type="entry name" value="HTHLUXR"/>
</dbReference>
<dbReference type="SMART" id="SM00382">
    <property type="entry name" value="AAA"/>
    <property type="match status" value="1"/>
</dbReference>
<evidence type="ECO:0000313" key="6">
    <source>
        <dbReference type="Proteomes" id="UP000603904"/>
    </source>
</evidence>
<dbReference type="PANTHER" id="PTHR16305:SF35">
    <property type="entry name" value="TRANSCRIPTIONAL ACTIVATOR DOMAIN"/>
    <property type="match status" value="1"/>
</dbReference>
<keyword evidence="6" id="KW-1185">Reference proteome</keyword>
<evidence type="ECO:0000256" key="2">
    <source>
        <dbReference type="ARBA" id="ARBA00022840"/>
    </source>
</evidence>
<dbReference type="SMART" id="SM00421">
    <property type="entry name" value="HTH_LUXR"/>
    <property type="match status" value="1"/>
</dbReference>
<dbReference type="InterPro" id="IPR036388">
    <property type="entry name" value="WH-like_DNA-bd_sf"/>
</dbReference>
<dbReference type="Gene3D" id="3.40.50.300">
    <property type="entry name" value="P-loop containing nucleotide triphosphate hydrolases"/>
    <property type="match status" value="1"/>
</dbReference>
<dbReference type="Gene3D" id="1.10.10.10">
    <property type="entry name" value="Winged helix-like DNA-binding domain superfamily/Winged helix DNA-binding domain"/>
    <property type="match status" value="1"/>
</dbReference>
<comment type="caution">
    <text evidence="5">The sequence shown here is derived from an EMBL/GenBank/DDBJ whole genome shotgun (WGS) entry which is preliminary data.</text>
</comment>
<sequence>MPPPGRTESGPGTCAPHSRGGILSDDVTAQEPWPAPASLHGRDAERHAIDEVIRRLGAGLSDSLVLVGEPGVGKTRLLQEAAAAASAAEVRVLTISGVESELPLGFAALHHLLAPFLDRLERIPGPQGDALRRAFGLMHGPPPDLFLIGLATLSLLAEIASDRPLLCLVDDAHWLDRDSAQALAFVGRRLHAERVGVLVALRESRTALFEGLPVRPVRGLGDAAARRLLAERVAGPLDDTVAERVVEQTGGNPLALITLATALSPEQLAGHIELPVRLPLGTHLETYFLGQVRALPPATRELLLVASIAPAHDQALLWRAAALLGMSPVDADPALAEGVLLLGDLAGGSVTFRHPLIRAAVYNASTPADRRRAHRALADSSDPVLDPDTRAWHLAAATSGTDEGVARDLEASAERAGARGGYTAQAAFLARAAELSPDASARGGRLLAAAGAFLVAGDIAAVRRLLDQARPMLHTPVARAMGERLRAAVANFDDRVADTPAILMDAAAALGGRDERLTRVMLREAMETAMVALEHTVGTTPLEVARAVLAVPADPAGTAADLLARAFATRVTAGYGAAVPLMRAAVAELCTAERLSEEGMPLALLGGLAADELWDEQGRSALLRRLAASGRESGALHALRVTLTLLAGSELRAGRIAVADGHYAENFDLYAMSGVMPRGGPQWQIEQLVWQGREQEARAAADRIAVVAAQNVPALVNQAALAMTVLEVSLGNYREALDRARPLFDRDPPGTGNRVLPDLVEAAVRAGDPDTARQALARLEERAPVSGMPWGLGLLARSQALLAEQTGGAAEPLYQQALEQLGRTRMRTDLARTHLLYGEWLRRHRRRGEAGAQLRTAHEMFAAMGAGIFTERVRGELAATGERVAPPAAPVGPVLTPQETKIATLAAEGATNAEIARRLYVSTSTVEYHLTKIFRKLRLTSRRQLRELFKDGPAG</sequence>
<evidence type="ECO:0000313" key="5">
    <source>
        <dbReference type="EMBL" id="GIH42740.1"/>
    </source>
</evidence>
<dbReference type="SUPFAM" id="SSF46894">
    <property type="entry name" value="C-terminal effector domain of the bipartite response regulators"/>
    <property type="match status" value="1"/>
</dbReference>
<dbReference type="InterPro" id="IPR041664">
    <property type="entry name" value="AAA_16"/>
</dbReference>
<protein>
    <submittedName>
        <fullName evidence="5">Transcriptional regulator</fullName>
    </submittedName>
</protein>
<keyword evidence="1" id="KW-0547">Nucleotide-binding</keyword>
<proteinExistence type="predicted"/>
<dbReference type="RefSeq" id="WP_275410594.1">
    <property type="nucleotide sequence ID" value="NZ_BAAAGP010000019.1"/>
</dbReference>
<accession>A0ABQ4G6T3</accession>
<keyword evidence="2" id="KW-0067">ATP-binding</keyword>